<organism evidence="5 6">
    <name type="scientific">Tetraparma gracilis</name>
    <dbReference type="NCBI Taxonomy" id="2962635"/>
    <lineage>
        <taxon>Eukaryota</taxon>
        <taxon>Sar</taxon>
        <taxon>Stramenopiles</taxon>
        <taxon>Ochrophyta</taxon>
        <taxon>Bolidophyceae</taxon>
        <taxon>Parmales</taxon>
        <taxon>Triparmaceae</taxon>
        <taxon>Tetraparma</taxon>
    </lineage>
</organism>
<comment type="caution">
    <text evidence="5">The sequence shown here is derived from an EMBL/GenBank/DDBJ whole genome shotgun (WGS) entry which is preliminary data.</text>
</comment>
<keyword evidence="6" id="KW-1185">Reference proteome</keyword>
<sequence>MTVFGTQLRLGSCLLLAVLVPVLSFLAIDSPAATAAPILCAACIFVLGIVFAKLREGDGGVEKGGNVALVAVVALSSVFYLTIVAKSPAPIQNMSNMSTSPLACPELPGCLPAPAPPAVPAGSTCRWHEDPLVWPLDLSSSNSSSPPPSLLPSSTLRSSVCHADMDETRWDKLVSTVGNFDMIAVAAGVAPSEWDGPACKATIIDAARRATTPHCSSDCIPLGVCDADCNDIVDVCRRMVSHDVLQGVMKGGNFEVVMKGMIGDLAPCLNDVLIWVTGNGDASKICNSSFYPFESMSFGSTPNRTCLPLSTDPNTFLRDPSTPPDGDCALSKFDNFAAELANVTAHNKALDAAAEATANDVVDAPADERPWWRAFAAPGIPLLMFALLAAGDWLSVKKKKAPSENNMAAVAPVLDSDTPLPPSSSSSPSSSLDMAASLHFWSFFGLSGVFVAVALLALGVLAMFLGHRVETGPNIEYAVPQAVCFYAVALIAFFYWSSFVMYWRKQVNGLVDVKEGHVDPLAALDKIPVAKGLMKWYHDNLAIHTAGRYSILIVIAAEVFEFLVQSTNANGLAKFLGWKRMVLYGNLIFSNFLVFGICLLTPDRYIPSSAIITIDVIIDATYIMFNIFVEDPESYWAIIVPLWQQKKLCEDEFGACVWGRIEPKLYFRDGLLGGTMCGFGVAQNPNEVSWKLDVSGCGLEELGAWRKEYADLDVLDLSDNDLVELPTWLREGRMGKLRELRARGNKVDAFVDGMLGGGNTTLVEVDLRDNEIVELPYELMNVTESKSTTLLFDGNPCAAVVDWSGLGVDRLPARMVGEGYNNGGWNSSLRVLKMGRNELDESVFGELVVANFTNIEEIDVSWNALRGIDEDVRGLKKLTKLNVSGNERISAEDLVAAPEDLEMLNASFCDLNEITGPQATKLQDRNLTLHGNLVTRITWTYEGLLQKIPAWLRTLEKLAFANLEYCDVKEMKGGAFPASLEWLDIYNQASGLRLHPDSFEGLPNLWRLDLNTNDLVEDDMHPGLFAPLTRLRQLEVSGNPNMKRFDSAELFSGGSSTLDWLGAGNNGWTSGTNFHVFPNLRTLWITGGNHIALEPGIFSGLPQLSELDLKKNRELTHLEPDVFAGLHNIQVLDFHSSGLTELPPGVFDGLVRLRTLDLRETDLRGDDVSSLPPKIFSGLCGMQRLTLDGDSFHDEIFTGATLCSTIELNDDAKNACDAQADEDSVRACGCIRGACSECELEGECGGHNWCAWEADDSELGGSCSDPSSRRWP</sequence>
<feature type="transmembrane region" description="Helical" evidence="3">
    <location>
        <begin position="440"/>
        <end position="465"/>
    </location>
</feature>
<dbReference type="InterPro" id="IPR050541">
    <property type="entry name" value="LRR_TM_domain-containing"/>
</dbReference>
<dbReference type="SMART" id="SM00369">
    <property type="entry name" value="LRR_TYP"/>
    <property type="match status" value="7"/>
</dbReference>
<proteinExistence type="predicted"/>
<feature type="transmembrane region" description="Helical" evidence="3">
    <location>
        <begin position="477"/>
        <end position="496"/>
    </location>
</feature>
<dbReference type="Gene3D" id="3.80.10.10">
    <property type="entry name" value="Ribonuclease Inhibitor"/>
    <property type="match status" value="4"/>
</dbReference>
<dbReference type="InterPro" id="IPR003591">
    <property type="entry name" value="Leu-rich_rpt_typical-subtyp"/>
</dbReference>
<keyword evidence="4" id="KW-0732">Signal</keyword>
<reference evidence="5 6" key="1">
    <citation type="journal article" date="2023" name="Commun. Biol.">
        <title>Genome analysis of Parmales, the sister group of diatoms, reveals the evolutionary specialization of diatoms from phago-mixotrophs to photoautotrophs.</title>
        <authorList>
            <person name="Ban H."/>
            <person name="Sato S."/>
            <person name="Yoshikawa S."/>
            <person name="Yamada K."/>
            <person name="Nakamura Y."/>
            <person name="Ichinomiya M."/>
            <person name="Sato N."/>
            <person name="Blanc-Mathieu R."/>
            <person name="Endo H."/>
            <person name="Kuwata A."/>
            <person name="Ogata H."/>
        </authorList>
    </citation>
    <scope>NUCLEOTIDE SEQUENCE [LARGE SCALE GENOMIC DNA]</scope>
</reference>
<keyword evidence="3" id="KW-0472">Membrane</keyword>
<evidence type="ECO:0000313" key="5">
    <source>
        <dbReference type="EMBL" id="GMI39661.1"/>
    </source>
</evidence>
<dbReference type="InterPro" id="IPR032675">
    <property type="entry name" value="LRR_dom_sf"/>
</dbReference>
<keyword evidence="3" id="KW-1133">Transmembrane helix</keyword>
<evidence type="ECO:0000313" key="6">
    <source>
        <dbReference type="Proteomes" id="UP001165060"/>
    </source>
</evidence>
<accession>A0ABQ6N4X6</accession>
<evidence type="ECO:0000256" key="4">
    <source>
        <dbReference type="SAM" id="SignalP"/>
    </source>
</evidence>
<dbReference type="SUPFAM" id="SSF52047">
    <property type="entry name" value="RNI-like"/>
    <property type="match status" value="1"/>
</dbReference>
<feature type="transmembrane region" description="Helical" evidence="3">
    <location>
        <begin position="582"/>
        <end position="602"/>
    </location>
</feature>
<feature type="chain" id="PRO_5045198880" evidence="4">
    <location>
        <begin position="25"/>
        <end position="1272"/>
    </location>
</feature>
<dbReference type="EMBL" id="BRYB01003619">
    <property type="protein sequence ID" value="GMI39661.1"/>
    <property type="molecule type" value="Genomic_DNA"/>
</dbReference>
<dbReference type="PANTHER" id="PTHR24369:SF213">
    <property type="entry name" value="INSULIN LIKE GROWTH FACTOR BINDING PROTEIN ACID LABILE SUBUNIT"/>
    <property type="match status" value="1"/>
</dbReference>
<keyword evidence="1" id="KW-0433">Leucine-rich repeat</keyword>
<keyword evidence="3" id="KW-0812">Transmembrane</keyword>
<evidence type="ECO:0000256" key="3">
    <source>
        <dbReference type="SAM" id="Phobius"/>
    </source>
</evidence>
<protein>
    <submittedName>
        <fullName evidence="5">Uncharacterized protein</fullName>
    </submittedName>
</protein>
<evidence type="ECO:0000256" key="1">
    <source>
        <dbReference type="ARBA" id="ARBA00022614"/>
    </source>
</evidence>
<evidence type="ECO:0000256" key="2">
    <source>
        <dbReference type="ARBA" id="ARBA00022737"/>
    </source>
</evidence>
<dbReference type="Pfam" id="PF13855">
    <property type="entry name" value="LRR_8"/>
    <property type="match status" value="2"/>
</dbReference>
<name>A0ABQ6N4X6_9STRA</name>
<feature type="transmembrane region" description="Helical" evidence="3">
    <location>
        <begin position="66"/>
        <end position="85"/>
    </location>
</feature>
<feature type="transmembrane region" description="Helical" evidence="3">
    <location>
        <begin position="34"/>
        <end position="54"/>
    </location>
</feature>
<dbReference type="PANTHER" id="PTHR24369">
    <property type="entry name" value="ANTIGEN BSP, PUTATIVE-RELATED"/>
    <property type="match status" value="1"/>
</dbReference>
<feature type="transmembrane region" description="Helical" evidence="3">
    <location>
        <begin position="371"/>
        <end position="390"/>
    </location>
</feature>
<keyword evidence="2" id="KW-0677">Repeat</keyword>
<feature type="signal peptide" evidence="4">
    <location>
        <begin position="1"/>
        <end position="24"/>
    </location>
</feature>
<gene>
    <name evidence="5" type="ORF">TeGR_g11879</name>
</gene>
<dbReference type="Proteomes" id="UP001165060">
    <property type="component" value="Unassembled WGS sequence"/>
</dbReference>
<dbReference type="InterPro" id="IPR001611">
    <property type="entry name" value="Leu-rich_rpt"/>
</dbReference>